<protein>
    <submittedName>
        <fullName evidence="2">Uncharacterized protein</fullName>
    </submittedName>
</protein>
<reference evidence="2" key="1">
    <citation type="submission" date="2022-08" db="EMBL/GenBank/DDBJ databases">
        <authorList>
            <consortium name="DOE Joint Genome Institute"/>
            <person name="Min B."/>
            <person name="Riley R."/>
            <person name="Sierra-Patev S."/>
            <person name="Naranjo-Ortiz M."/>
            <person name="Looney B."/>
            <person name="Konkel Z."/>
            <person name="Slot J.C."/>
            <person name="Sakamoto Y."/>
            <person name="Steenwyk J.L."/>
            <person name="Rokas A."/>
            <person name="Carro J."/>
            <person name="Camarero S."/>
            <person name="Ferreira P."/>
            <person name="Molpeceres G."/>
            <person name="Ruiz-Duenas F.J."/>
            <person name="Serrano A."/>
            <person name="Henrissat B."/>
            <person name="Drula E."/>
            <person name="Hughes K.W."/>
            <person name="Mata J.L."/>
            <person name="Ishikawa N.K."/>
            <person name="Vargas-Isla R."/>
            <person name="Ushijima S."/>
            <person name="Smith C.A."/>
            <person name="Ahrendt S."/>
            <person name="Andreopoulos W."/>
            <person name="He G."/>
            <person name="Labutti K."/>
            <person name="Lipzen A."/>
            <person name="Ng V."/>
            <person name="Sandor L."/>
            <person name="Barry K."/>
            <person name="Martinez A.T."/>
            <person name="Xiao Y."/>
            <person name="Gibbons J.G."/>
            <person name="Terashima K."/>
            <person name="Hibbett D.S."/>
            <person name="Grigoriev I.V."/>
        </authorList>
    </citation>
    <scope>NUCLEOTIDE SEQUENCE</scope>
    <source>
        <strain evidence="2">TFB10291</strain>
    </source>
</reference>
<feature type="region of interest" description="Disordered" evidence="1">
    <location>
        <begin position="320"/>
        <end position="358"/>
    </location>
</feature>
<proteinExistence type="predicted"/>
<name>A0AA38NIK9_9AGAR</name>
<sequence>MVSGNIFKRQRFIHYDASFDRTNRNRRTHANDRIIAKLKKLPLQSRLEMNKKIMDRNRARRERACNNEDEVSDIESLITIEDEEMDDIRSDSDVFASVKPLLDAATIRELNRANKEDAMKEKETRSKTGNSEWTLEPDAILTKIDATQPNPISFPQEMFFTAKHKHTFPLAFFTPKNLSFINSNLHKIDRTRVAHEDKKYILSISDMEKKIKEAKTGPSRDEEMTVLDWWKAYDNYYAFESSRAMSLENTPRALFFKSHFNFFVNQEDSEELYDIWRPYEVKLCQRHYELDMEFDASIYAHTWTEIKAIAVSKSKQHTQKDLPYQHASSSSPSYPKKYSSSFKSPFSPPSNQPFRTGNQEKDFVPRCIGCGQRAGPNLEHASGTKKSVSSSIVLGYAARDAHGTSIYAHYAEAPIPAATTTHLAPEPIDPFTHLTKKPKFSIALLLLTTRQLLL</sequence>
<evidence type="ECO:0000313" key="2">
    <source>
        <dbReference type="EMBL" id="KAJ3779928.1"/>
    </source>
</evidence>
<dbReference type="AlphaFoldDB" id="A0AA38NIK9"/>
<organism evidence="2 3">
    <name type="scientific">Lentinula aff. detonsa</name>
    <dbReference type="NCBI Taxonomy" id="2804958"/>
    <lineage>
        <taxon>Eukaryota</taxon>
        <taxon>Fungi</taxon>
        <taxon>Dikarya</taxon>
        <taxon>Basidiomycota</taxon>
        <taxon>Agaricomycotina</taxon>
        <taxon>Agaricomycetes</taxon>
        <taxon>Agaricomycetidae</taxon>
        <taxon>Agaricales</taxon>
        <taxon>Marasmiineae</taxon>
        <taxon>Omphalotaceae</taxon>
        <taxon>Lentinula</taxon>
    </lineage>
</organism>
<feature type="compositionally biased region" description="Low complexity" evidence="1">
    <location>
        <begin position="328"/>
        <end position="345"/>
    </location>
</feature>
<evidence type="ECO:0000256" key="1">
    <source>
        <dbReference type="SAM" id="MobiDB-lite"/>
    </source>
</evidence>
<keyword evidence="3" id="KW-1185">Reference proteome</keyword>
<comment type="caution">
    <text evidence="2">The sequence shown here is derived from an EMBL/GenBank/DDBJ whole genome shotgun (WGS) entry which is preliminary data.</text>
</comment>
<dbReference type="Proteomes" id="UP001163798">
    <property type="component" value="Unassembled WGS sequence"/>
</dbReference>
<gene>
    <name evidence="2" type="ORF">GGU10DRAFT_420867</name>
</gene>
<accession>A0AA38NIK9</accession>
<evidence type="ECO:0000313" key="3">
    <source>
        <dbReference type="Proteomes" id="UP001163798"/>
    </source>
</evidence>
<dbReference type="EMBL" id="MU794057">
    <property type="protein sequence ID" value="KAJ3779928.1"/>
    <property type="molecule type" value="Genomic_DNA"/>
</dbReference>